<dbReference type="AlphaFoldDB" id="A0A0A9HIR9"/>
<protein>
    <submittedName>
        <fullName evidence="1">Uncharacterized protein</fullName>
    </submittedName>
</protein>
<reference evidence="1" key="1">
    <citation type="submission" date="2014-09" db="EMBL/GenBank/DDBJ databases">
        <authorList>
            <person name="Magalhaes I.L.F."/>
            <person name="Oliveira U."/>
            <person name="Santos F.R."/>
            <person name="Vidigal T.H.D.A."/>
            <person name="Brescovit A.D."/>
            <person name="Santos A.J."/>
        </authorList>
    </citation>
    <scope>NUCLEOTIDE SEQUENCE</scope>
    <source>
        <tissue evidence="1">Shoot tissue taken approximately 20 cm above the soil surface</tissue>
    </source>
</reference>
<name>A0A0A9HIR9_ARUDO</name>
<evidence type="ECO:0000313" key="1">
    <source>
        <dbReference type="EMBL" id="JAE32808.1"/>
    </source>
</evidence>
<dbReference type="EMBL" id="GBRH01165088">
    <property type="protein sequence ID" value="JAE32808.1"/>
    <property type="molecule type" value="Transcribed_RNA"/>
</dbReference>
<reference evidence="1" key="2">
    <citation type="journal article" date="2015" name="Data Brief">
        <title>Shoot transcriptome of the giant reed, Arundo donax.</title>
        <authorList>
            <person name="Barrero R.A."/>
            <person name="Guerrero F.D."/>
            <person name="Moolhuijzen P."/>
            <person name="Goolsby J.A."/>
            <person name="Tidwell J."/>
            <person name="Bellgard S.E."/>
            <person name="Bellgard M.I."/>
        </authorList>
    </citation>
    <scope>NUCLEOTIDE SEQUENCE</scope>
    <source>
        <tissue evidence="1">Shoot tissue taken approximately 20 cm above the soil surface</tissue>
    </source>
</reference>
<sequence>MACHIRESLHKTKTDPSLMISSLKFLTLYLRFCKLNSLWL</sequence>
<accession>A0A0A9HIR9</accession>
<proteinExistence type="predicted"/>
<organism evidence="1">
    <name type="scientific">Arundo donax</name>
    <name type="common">Giant reed</name>
    <name type="synonym">Donax arundinaceus</name>
    <dbReference type="NCBI Taxonomy" id="35708"/>
    <lineage>
        <taxon>Eukaryota</taxon>
        <taxon>Viridiplantae</taxon>
        <taxon>Streptophyta</taxon>
        <taxon>Embryophyta</taxon>
        <taxon>Tracheophyta</taxon>
        <taxon>Spermatophyta</taxon>
        <taxon>Magnoliopsida</taxon>
        <taxon>Liliopsida</taxon>
        <taxon>Poales</taxon>
        <taxon>Poaceae</taxon>
        <taxon>PACMAD clade</taxon>
        <taxon>Arundinoideae</taxon>
        <taxon>Arundineae</taxon>
        <taxon>Arundo</taxon>
    </lineage>
</organism>